<evidence type="ECO:0000313" key="2">
    <source>
        <dbReference type="Proteomes" id="UP001070176"/>
    </source>
</evidence>
<sequence>MNKINFKTNSLLDGKEIAGPIATDDKYLLLSLFVGQFRFPDNIQEIIDLLESVRSGNRTWLEVNDDLMFMQIGYMCGDFKCDKDMAYFIADNHNSTSYQNLEMPLQEVIDLMKEWKIFMS</sequence>
<keyword evidence="2" id="KW-1185">Reference proteome</keyword>
<proteinExistence type="predicted"/>
<name>A0ABT3Y5T2_9FLAO</name>
<evidence type="ECO:0000313" key="1">
    <source>
        <dbReference type="EMBL" id="MCX8533514.1"/>
    </source>
</evidence>
<accession>A0ABT3Y5T2</accession>
<organism evidence="1 2">
    <name type="scientific">Chryseobacterium luquanense</name>
    <dbReference type="NCBI Taxonomy" id="2983766"/>
    <lineage>
        <taxon>Bacteria</taxon>
        <taxon>Pseudomonadati</taxon>
        <taxon>Bacteroidota</taxon>
        <taxon>Flavobacteriia</taxon>
        <taxon>Flavobacteriales</taxon>
        <taxon>Weeksellaceae</taxon>
        <taxon>Chryseobacterium group</taxon>
        <taxon>Chryseobacterium</taxon>
    </lineage>
</organism>
<reference evidence="1" key="1">
    <citation type="submission" date="2022-10" db="EMBL/GenBank/DDBJ databases">
        <title>Chryseobacterium sp. nov., a novel bacterial species.</title>
        <authorList>
            <person name="Cao Y."/>
        </authorList>
    </citation>
    <scope>NUCLEOTIDE SEQUENCE</scope>
    <source>
        <strain evidence="1">KC 927</strain>
    </source>
</reference>
<gene>
    <name evidence="1" type="ORF">OEA66_14260</name>
</gene>
<dbReference type="RefSeq" id="WP_267282003.1">
    <property type="nucleotide sequence ID" value="NZ_JAOVZV010000015.1"/>
</dbReference>
<comment type="caution">
    <text evidence="1">The sequence shown here is derived from an EMBL/GenBank/DDBJ whole genome shotgun (WGS) entry which is preliminary data.</text>
</comment>
<dbReference type="Proteomes" id="UP001070176">
    <property type="component" value="Unassembled WGS sequence"/>
</dbReference>
<protein>
    <submittedName>
        <fullName evidence="1">Uncharacterized protein</fullName>
    </submittedName>
</protein>
<dbReference type="EMBL" id="JAOVZV010000015">
    <property type="protein sequence ID" value="MCX8533514.1"/>
    <property type="molecule type" value="Genomic_DNA"/>
</dbReference>